<dbReference type="EMBL" id="EAAA01001751">
    <property type="status" value="NOT_ANNOTATED_CDS"/>
    <property type="molecule type" value="Genomic_DNA"/>
</dbReference>
<dbReference type="GeneTree" id="ENSGT00530000063713"/>
<accession>F6U4S9</accession>
<evidence type="ECO:0000259" key="2">
    <source>
        <dbReference type="SMART" id="SM00355"/>
    </source>
</evidence>
<protein>
    <recommendedName>
        <fullName evidence="2">C2H2-type domain-containing protein</fullName>
    </recommendedName>
</protein>
<dbReference type="HOGENOM" id="CLU_1253116_0_0_1"/>
<name>F6U4S9_CIOIN</name>
<dbReference type="InterPro" id="IPR013087">
    <property type="entry name" value="Znf_C2H2_type"/>
</dbReference>
<reference evidence="3" key="4">
    <citation type="submission" date="2025-09" db="UniProtKB">
        <authorList>
            <consortium name="Ensembl"/>
        </authorList>
    </citation>
    <scope>IDENTIFICATION</scope>
</reference>
<feature type="region of interest" description="Disordered" evidence="1">
    <location>
        <begin position="156"/>
        <end position="193"/>
    </location>
</feature>
<reference evidence="4" key="1">
    <citation type="journal article" date="2002" name="Science">
        <title>The draft genome of Ciona intestinalis: insights into chordate and vertebrate origins.</title>
        <authorList>
            <person name="Dehal P."/>
            <person name="Satou Y."/>
            <person name="Campbell R.K."/>
            <person name="Chapman J."/>
            <person name="Degnan B."/>
            <person name="De Tomaso A."/>
            <person name="Davidson B."/>
            <person name="Di Gregorio A."/>
            <person name="Gelpke M."/>
            <person name="Goodstein D.M."/>
            <person name="Harafuji N."/>
            <person name="Hastings K.E."/>
            <person name="Ho I."/>
            <person name="Hotta K."/>
            <person name="Huang W."/>
            <person name="Kawashima T."/>
            <person name="Lemaire P."/>
            <person name="Martinez D."/>
            <person name="Meinertzhagen I.A."/>
            <person name="Necula S."/>
            <person name="Nonaka M."/>
            <person name="Putnam N."/>
            <person name="Rash S."/>
            <person name="Saiga H."/>
            <person name="Satake M."/>
            <person name="Terry A."/>
            <person name="Yamada L."/>
            <person name="Wang H.G."/>
            <person name="Awazu S."/>
            <person name="Azumi K."/>
            <person name="Boore J."/>
            <person name="Branno M."/>
            <person name="Chin-Bow S."/>
            <person name="DeSantis R."/>
            <person name="Doyle S."/>
            <person name="Francino P."/>
            <person name="Keys D.N."/>
            <person name="Haga S."/>
            <person name="Hayashi H."/>
            <person name="Hino K."/>
            <person name="Imai K.S."/>
            <person name="Inaba K."/>
            <person name="Kano S."/>
            <person name="Kobayashi K."/>
            <person name="Kobayashi M."/>
            <person name="Lee B.I."/>
            <person name="Makabe K.W."/>
            <person name="Manohar C."/>
            <person name="Matassi G."/>
            <person name="Medina M."/>
            <person name="Mochizuki Y."/>
            <person name="Mount S."/>
            <person name="Morishita T."/>
            <person name="Miura S."/>
            <person name="Nakayama A."/>
            <person name="Nishizaka S."/>
            <person name="Nomoto H."/>
            <person name="Ohta F."/>
            <person name="Oishi K."/>
            <person name="Rigoutsos I."/>
            <person name="Sano M."/>
            <person name="Sasaki A."/>
            <person name="Sasakura Y."/>
            <person name="Shoguchi E."/>
            <person name="Shin-i T."/>
            <person name="Spagnuolo A."/>
            <person name="Stainier D."/>
            <person name="Suzuki M.M."/>
            <person name="Tassy O."/>
            <person name="Takatori N."/>
            <person name="Tokuoka M."/>
            <person name="Yagi K."/>
            <person name="Yoshizaki F."/>
            <person name="Wada S."/>
            <person name="Zhang C."/>
            <person name="Hyatt P.D."/>
            <person name="Larimer F."/>
            <person name="Detter C."/>
            <person name="Doggett N."/>
            <person name="Glavina T."/>
            <person name="Hawkins T."/>
            <person name="Richardson P."/>
            <person name="Lucas S."/>
            <person name="Kohara Y."/>
            <person name="Levine M."/>
            <person name="Satoh N."/>
            <person name="Rokhsar D.S."/>
        </authorList>
    </citation>
    <scope>NUCLEOTIDE SEQUENCE [LARGE SCALE GENOMIC DNA]</scope>
</reference>
<dbReference type="Pfam" id="PF23165">
    <property type="entry name" value="zf-C2H2_FBX41"/>
    <property type="match status" value="1"/>
</dbReference>
<evidence type="ECO:0000313" key="4">
    <source>
        <dbReference type="Proteomes" id="UP000008144"/>
    </source>
</evidence>
<reference evidence="3" key="2">
    <citation type="journal article" date="2008" name="Genome Biol.">
        <title>Improved genome assembly and evidence-based global gene model set for the chordate Ciona intestinalis: new insight into intron and operon populations.</title>
        <authorList>
            <person name="Satou Y."/>
            <person name="Mineta K."/>
            <person name="Ogasawara M."/>
            <person name="Sasakura Y."/>
            <person name="Shoguchi E."/>
            <person name="Ueno K."/>
            <person name="Yamada L."/>
            <person name="Matsumoto J."/>
            <person name="Wasserscheid J."/>
            <person name="Dewar K."/>
            <person name="Wiley G.B."/>
            <person name="Macmil S.L."/>
            <person name="Roe B.A."/>
            <person name="Zeller R.W."/>
            <person name="Hastings K.E."/>
            <person name="Lemaire P."/>
            <person name="Lindquist E."/>
            <person name="Endo T."/>
            <person name="Hotta K."/>
            <person name="Inaba K."/>
        </authorList>
    </citation>
    <scope>NUCLEOTIDE SEQUENCE [LARGE SCALE GENOMIC DNA]</scope>
    <source>
        <strain evidence="3">wild type</strain>
    </source>
</reference>
<sequence>MNSSLGGSMYYSSEDMLPYRCPSCGSSKRFRSLVALRMHMSIIHDISTGNNGNLTNESTDLLEKSETEGPERVKGTIEDVPSSNAVDAIFNKYSGRMDNILGKYDSKTKQIANRIKMAKQLEQIKQQKRDLNMIRTNWETVHGLSQLVEETDMLINSRPDKSSPNPPLHSTSNLSPQSSLPQPHTSSHAPQDDYLLRRQVDAGVALAAKYKTLAIEAEHKL</sequence>
<feature type="domain" description="C2H2-type" evidence="2">
    <location>
        <begin position="19"/>
        <end position="44"/>
    </location>
</feature>
<keyword evidence="4" id="KW-1185">Reference proteome</keyword>
<dbReference type="Proteomes" id="UP000008144">
    <property type="component" value="Chromosome 3"/>
</dbReference>
<evidence type="ECO:0000256" key="1">
    <source>
        <dbReference type="SAM" id="MobiDB-lite"/>
    </source>
</evidence>
<dbReference type="SMART" id="SM00355">
    <property type="entry name" value="ZnF_C2H2"/>
    <property type="match status" value="1"/>
</dbReference>
<dbReference type="InterPro" id="IPR057038">
    <property type="entry name" value="FBX41/ZN365_Znf-C2H2"/>
</dbReference>
<dbReference type="AlphaFoldDB" id="F6U4S9"/>
<organism evidence="3 4">
    <name type="scientific">Ciona intestinalis</name>
    <name type="common">Transparent sea squirt</name>
    <name type="synonym">Ascidia intestinalis</name>
    <dbReference type="NCBI Taxonomy" id="7719"/>
    <lineage>
        <taxon>Eukaryota</taxon>
        <taxon>Metazoa</taxon>
        <taxon>Chordata</taxon>
        <taxon>Tunicata</taxon>
        <taxon>Ascidiacea</taxon>
        <taxon>Phlebobranchia</taxon>
        <taxon>Cionidae</taxon>
        <taxon>Ciona</taxon>
    </lineage>
</organism>
<dbReference type="Ensembl" id="ENSCINT00000023769.2">
    <property type="protein sequence ID" value="ENSCINP00000023523.2"/>
    <property type="gene ID" value="ENSCING00000012656.2"/>
</dbReference>
<evidence type="ECO:0000313" key="3">
    <source>
        <dbReference type="Ensembl" id="ENSCINP00000023523.2"/>
    </source>
</evidence>
<feature type="compositionally biased region" description="Low complexity" evidence="1">
    <location>
        <begin position="168"/>
        <end position="188"/>
    </location>
</feature>
<reference evidence="3" key="3">
    <citation type="submission" date="2025-08" db="UniProtKB">
        <authorList>
            <consortium name="Ensembl"/>
        </authorList>
    </citation>
    <scope>IDENTIFICATION</scope>
</reference>
<dbReference type="InParanoid" id="F6U4S9"/>
<proteinExistence type="predicted"/>